<evidence type="ECO:0000313" key="2">
    <source>
        <dbReference type="EMBL" id="CAH1406981.1"/>
    </source>
</evidence>
<reference evidence="2" key="1">
    <citation type="submission" date="2022-01" db="EMBL/GenBank/DDBJ databases">
        <authorList>
            <person name="King R."/>
        </authorList>
    </citation>
    <scope>NUCLEOTIDE SEQUENCE</scope>
</reference>
<gene>
    <name evidence="2" type="ORF">NEZAVI_LOCUS14808</name>
</gene>
<keyword evidence="3" id="KW-1185">Reference proteome</keyword>
<keyword evidence="1" id="KW-1133">Transmembrane helix</keyword>
<dbReference type="AlphaFoldDB" id="A0A9P0HRL3"/>
<proteinExistence type="predicted"/>
<evidence type="ECO:0000313" key="3">
    <source>
        <dbReference type="Proteomes" id="UP001152798"/>
    </source>
</evidence>
<dbReference type="OrthoDB" id="8185860at2759"/>
<dbReference type="Proteomes" id="UP001152798">
    <property type="component" value="Chromosome 7"/>
</dbReference>
<accession>A0A9P0HRL3</accession>
<name>A0A9P0HRL3_NEZVI</name>
<keyword evidence="1" id="KW-0472">Membrane</keyword>
<evidence type="ECO:0000256" key="1">
    <source>
        <dbReference type="SAM" id="Phobius"/>
    </source>
</evidence>
<protein>
    <submittedName>
        <fullName evidence="2">Uncharacterized protein</fullName>
    </submittedName>
</protein>
<dbReference type="EMBL" id="OV725083">
    <property type="protein sequence ID" value="CAH1406981.1"/>
    <property type="molecule type" value="Genomic_DNA"/>
</dbReference>
<organism evidence="2 3">
    <name type="scientific">Nezara viridula</name>
    <name type="common">Southern green stink bug</name>
    <name type="synonym">Cimex viridulus</name>
    <dbReference type="NCBI Taxonomy" id="85310"/>
    <lineage>
        <taxon>Eukaryota</taxon>
        <taxon>Metazoa</taxon>
        <taxon>Ecdysozoa</taxon>
        <taxon>Arthropoda</taxon>
        <taxon>Hexapoda</taxon>
        <taxon>Insecta</taxon>
        <taxon>Pterygota</taxon>
        <taxon>Neoptera</taxon>
        <taxon>Paraneoptera</taxon>
        <taxon>Hemiptera</taxon>
        <taxon>Heteroptera</taxon>
        <taxon>Panheteroptera</taxon>
        <taxon>Pentatomomorpha</taxon>
        <taxon>Pentatomoidea</taxon>
        <taxon>Pentatomidae</taxon>
        <taxon>Pentatominae</taxon>
        <taxon>Nezara</taxon>
    </lineage>
</organism>
<feature type="transmembrane region" description="Helical" evidence="1">
    <location>
        <begin position="20"/>
        <end position="39"/>
    </location>
</feature>
<sequence>MMTRASQPVTLTAGKMYPINVEILVGLFQFTYTISMALAKCKI</sequence>
<keyword evidence="1" id="KW-0812">Transmembrane</keyword>